<evidence type="ECO:0000256" key="3">
    <source>
        <dbReference type="ARBA" id="ARBA00022679"/>
    </source>
</evidence>
<dbReference type="RefSeq" id="XP_002142918.1">
    <property type="nucleotide sequence ID" value="XM_002142882.1"/>
</dbReference>
<keyword evidence="5 12" id="KW-0235">DNA replication</keyword>
<dbReference type="GO" id="GO:0003697">
    <property type="term" value="F:single-stranded DNA binding"/>
    <property type="evidence" value="ECO:0007669"/>
    <property type="project" value="TreeGrafter"/>
</dbReference>
<dbReference type="SMART" id="SM00486">
    <property type="entry name" value="POLBc"/>
    <property type="match status" value="1"/>
</dbReference>
<dbReference type="Gene3D" id="3.30.70.2820">
    <property type="match status" value="1"/>
</dbReference>
<dbReference type="InterPro" id="IPR017964">
    <property type="entry name" value="DNA-dir_DNA_pol_B_CS"/>
</dbReference>
<dbReference type="PANTHER" id="PTHR45861:SF1">
    <property type="entry name" value="DNA POLYMERASE ALPHA CATALYTIC SUBUNIT"/>
    <property type="match status" value="1"/>
</dbReference>
<dbReference type="EC" id="2.7.7.7" evidence="12"/>
<dbReference type="Gene3D" id="3.30.420.10">
    <property type="entry name" value="Ribonuclease H-like superfamily/Ribonuclease H"/>
    <property type="match status" value="1"/>
</dbReference>
<comment type="similarity">
    <text evidence="2 12">Belongs to the DNA polymerase type-B family.</text>
</comment>
<evidence type="ECO:0000256" key="11">
    <source>
        <dbReference type="ARBA" id="ARBA00023242"/>
    </source>
</evidence>
<keyword evidence="9 12" id="KW-0239">DNA-directed DNA polymerase</keyword>
<feature type="domain" description="DNA-directed DNA polymerase family B exonuclease" evidence="15">
    <location>
        <begin position="434"/>
        <end position="743"/>
    </location>
</feature>
<dbReference type="GO" id="GO:0005658">
    <property type="term" value="C:alpha DNA polymerase:primase complex"/>
    <property type="evidence" value="ECO:0007669"/>
    <property type="project" value="TreeGrafter"/>
</dbReference>
<dbReference type="Gene3D" id="6.10.10.100">
    <property type="match status" value="1"/>
</dbReference>
<sequence>MRNRTKNSTAEALSTLRKVREGKIRAIDVYLVENEKIYDEVDEIEYQKICEERRKSDFVVDDDGIGYQDDGHDLLDNYYHIPEQDYKQNRIDEKKKRRKNYEDYKITEQSIFKQFQDISIFTNKNISSNKSSSINPCKTDDILNTLESFEAELEIEELENIPNDSNDIDKKIRYDLEILKVEDDVKTPLDTSLQGDDKSIKIKCSEEQNNQHKLIKEDKEYGKLNDETIEKEFDTFNLDYNLVMPESDDTKHENDSIIDNSNTETFLVQEKISFMSFRDNKSNEMVNIIPIEDVNECLSFYIVDIAEDFNSGEIYLFGKIFTQNLSNMSNEQMELNESACIIIQNTYRSLYIYPKDAYPEHPNPVDICQSVAKEMISIRKKYNIPQIKMKPVIRNFAFTQSGVKYGPNQPFLKVLYPSKNPNLPNNIKGETFSHIFGLNKSLVENFIIKRRIKGPSWLKIMKPYKVVSVGDGRRSQCKVEIHVSTWKNIRIWNALISKKLLINKNTEILDDCNVDSKAISNNLNDINGDDSTTNYDDGPIPNSPPLTLVSIKVQCGRQGNSTVSEIYSISIVALRNQNIDELCWDEFNVDNILQNKSCKHYCIYPWVGIRRYNINTPFPINVEEYMNKSGIYYYSSEKSLLLAFVMAISQLDPDIIIGHNIWNEHLDILCNRLLTLNTPNIWKLGKLNVFGSSLGSSFKQSLQKLPSGIKRIQALLTGRLICDTCLSSREFLKSRTNYQLHSICMDIFPNDVKLHSALEGSNQIIDLYKSVYSSIETIHKSICRNFYEALGVLKLLFHLQVLPLTRELTNIAGFLWSKSLLNLRAERNEYLLLHEFHQAKFVTPDKITKISSYNKSQSQRLHEDTDTPEAEDEISYTGGLVLEPLIGLYDRFVILLDFNSLYPSIIQEFNICFTKRNIGKISNIDDITKKSQEVSNLNSEAEIYSDENIFEYQGDIKDSLMNNFGTLKFDKIILPGILESLVRRRKHIKDILKNLNSTSPSRRLQLEIRQLALKLTANSLYGCLGYKNSRFYARDLASTITLYGRQILQSAKNKVEDELKLQVIYGDTDSIMVNTGILDEGDGYGYQQVLKLANQIKQSINKDYKKLEIDLDDVLQRLLLLKKKKYACVKVLDYYKRQFKLEYKGLDLVRRDWSKLTRDISKAILNSIFSNKPIEEVILDILTLLEDLNEKLNNKTIEADYFIITKALNKLPQYYSDPFQLPHVIVAKRLINSGHPIRPGTEISYIICMEELPNLEISQNSNKPQSGSSLGRRAYSLDEVKQQNLEIDIEWYKSQQLLPPISRLCAPIPGLEIYRLASCLGLDSKYFYEIVHKEENDQHQDPFLPFQWKKSPENYDSVPILASLPCLFCRKNGNDESQMIINCLKENLWTCNVCSNKYPLEYLTNWLNNHLRSLTLGCYSAFCGTCKECNISTRRILLSNGYNCPQLHCKSKNSLNCEVSPHRIWLYLDHWLYWLNLNILNNSKTTSNSLVNNHEYTNSYLKDIINKFMNMNRYNNIPVYDIFQIVLNKRKYTNRSYNFEEQSQYLTKLWSISQIPDISTSN</sequence>
<dbReference type="GO" id="GO:0003887">
    <property type="term" value="F:DNA-directed DNA polymerase activity"/>
    <property type="evidence" value="ECO:0007669"/>
    <property type="project" value="UniProtKB-KW"/>
</dbReference>
<dbReference type="VEuPathDB" id="CryptoDB:CMU_030670"/>
<dbReference type="InterPro" id="IPR024647">
    <property type="entry name" value="DNA_pol_a_cat_su_N"/>
</dbReference>
<evidence type="ECO:0000256" key="1">
    <source>
        <dbReference type="ARBA" id="ARBA00004123"/>
    </source>
</evidence>
<comment type="catalytic activity">
    <reaction evidence="12">
        <text>DNA(n) + a 2'-deoxyribonucleoside 5'-triphosphate = DNA(n+1) + diphosphate</text>
        <dbReference type="Rhea" id="RHEA:22508"/>
        <dbReference type="Rhea" id="RHEA-COMP:17339"/>
        <dbReference type="Rhea" id="RHEA-COMP:17340"/>
        <dbReference type="ChEBI" id="CHEBI:33019"/>
        <dbReference type="ChEBI" id="CHEBI:61560"/>
        <dbReference type="ChEBI" id="CHEBI:173112"/>
        <dbReference type="EC" id="2.7.7.7"/>
    </reaction>
</comment>
<dbReference type="InterPro" id="IPR042087">
    <property type="entry name" value="DNA_pol_B_thumb"/>
</dbReference>
<dbReference type="Gene3D" id="3.90.1600.10">
    <property type="entry name" value="Palm domain of DNA polymerase"/>
    <property type="match status" value="1"/>
</dbReference>
<feature type="domain" description="DNA-directed DNA polymerase family B multifunctional" evidence="14">
    <location>
        <begin position="816"/>
        <end position="1308"/>
    </location>
</feature>
<evidence type="ECO:0000259" key="14">
    <source>
        <dbReference type="Pfam" id="PF00136"/>
    </source>
</evidence>
<evidence type="ECO:0000259" key="16">
    <source>
        <dbReference type="Pfam" id="PF12254"/>
    </source>
</evidence>
<dbReference type="GO" id="GO:0003688">
    <property type="term" value="F:DNA replication origin binding"/>
    <property type="evidence" value="ECO:0007669"/>
    <property type="project" value="TreeGrafter"/>
</dbReference>
<reference evidence="17" key="1">
    <citation type="submission" date="2008-06" db="EMBL/GenBank/DDBJ databases">
        <authorList>
            <person name="Lorenzi H."/>
            <person name="Inman J."/>
            <person name="Miller J."/>
            <person name="Schobel S."/>
            <person name="Amedeo P."/>
            <person name="Caler E.V."/>
            <person name="da Silva J."/>
        </authorList>
    </citation>
    <scope>NUCLEOTIDE SEQUENCE [LARGE SCALE GENOMIC DNA]</scope>
    <source>
        <strain evidence="17">RN66</strain>
    </source>
</reference>
<dbReference type="NCBIfam" id="TIGR00592">
    <property type="entry name" value="pol2"/>
    <property type="match status" value="1"/>
</dbReference>
<dbReference type="PRINTS" id="PR00106">
    <property type="entry name" value="DNAPOLB"/>
</dbReference>
<evidence type="ECO:0000256" key="13">
    <source>
        <dbReference type="SAM" id="Coils"/>
    </source>
</evidence>
<dbReference type="GO" id="GO:0000166">
    <property type="term" value="F:nucleotide binding"/>
    <property type="evidence" value="ECO:0007669"/>
    <property type="project" value="InterPro"/>
</dbReference>
<dbReference type="GO" id="GO:0006272">
    <property type="term" value="P:leading strand elongation"/>
    <property type="evidence" value="ECO:0007669"/>
    <property type="project" value="TreeGrafter"/>
</dbReference>
<dbReference type="InterPro" id="IPR036397">
    <property type="entry name" value="RNaseH_sf"/>
</dbReference>
<evidence type="ECO:0000256" key="5">
    <source>
        <dbReference type="ARBA" id="ARBA00022705"/>
    </source>
</evidence>
<accession>B6AK28</accession>
<dbReference type="Proteomes" id="UP000001460">
    <property type="component" value="Unassembled WGS sequence"/>
</dbReference>
<dbReference type="InterPro" id="IPR006172">
    <property type="entry name" value="DNA-dir_DNA_pol_B"/>
</dbReference>
<evidence type="ECO:0000256" key="12">
    <source>
        <dbReference type="RuleBase" id="RU000442"/>
    </source>
</evidence>
<dbReference type="OMA" id="GRNLLQH"/>
<evidence type="ECO:0000256" key="7">
    <source>
        <dbReference type="ARBA" id="ARBA00022771"/>
    </source>
</evidence>
<evidence type="ECO:0000256" key="9">
    <source>
        <dbReference type="ARBA" id="ARBA00022932"/>
    </source>
</evidence>
<dbReference type="GeneID" id="6998065"/>
<dbReference type="EMBL" id="DS989743">
    <property type="protein sequence ID" value="EEA08569.1"/>
    <property type="molecule type" value="Genomic_DNA"/>
</dbReference>
<evidence type="ECO:0000259" key="15">
    <source>
        <dbReference type="Pfam" id="PF03104"/>
    </source>
</evidence>
<evidence type="ECO:0000256" key="10">
    <source>
        <dbReference type="ARBA" id="ARBA00023125"/>
    </source>
</evidence>
<keyword evidence="3 12" id="KW-0808">Transferase</keyword>
<feature type="coiled-coil region" evidence="13">
    <location>
        <begin position="1090"/>
        <end position="1124"/>
    </location>
</feature>
<dbReference type="Gene3D" id="2.40.50.730">
    <property type="match status" value="1"/>
</dbReference>
<keyword evidence="6" id="KW-0479">Metal-binding</keyword>
<proteinExistence type="inferred from homology"/>
<evidence type="ECO:0000313" key="18">
    <source>
        <dbReference type="Proteomes" id="UP000001460"/>
    </source>
</evidence>
<organism evidence="17 18">
    <name type="scientific">Cryptosporidium muris (strain RN66)</name>
    <dbReference type="NCBI Taxonomy" id="441375"/>
    <lineage>
        <taxon>Eukaryota</taxon>
        <taxon>Sar</taxon>
        <taxon>Alveolata</taxon>
        <taxon>Apicomplexa</taxon>
        <taxon>Conoidasida</taxon>
        <taxon>Coccidia</taxon>
        <taxon>Eucoccidiorida</taxon>
        <taxon>Eimeriorina</taxon>
        <taxon>Cryptosporidiidae</taxon>
        <taxon>Cryptosporidium</taxon>
    </lineage>
</organism>
<dbReference type="Pfam" id="PF00136">
    <property type="entry name" value="DNA_pol_B"/>
    <property type="match status" value="1"/>
</dbReference>
<dbReference type="PANTHER" id="PTHR45861">
    <property type="entry name" value="DNA POLYMERASE ALPHA CATALYTIC SUBUNIT"/>
    <property type="match status" value="1"/>
</dbReference>
<keyword evidence="13" id="KW-0175">Coiled coil</keyword>
<evidence type="ECO:0000256" key="4">
    <source>
        <dbReference type="ARBA" id="ARBA00022695"/>
    </source>
</evidence>
<evidence type="ECO:0000256" key="8">
    <source>
        <dbReference type="ARBA" id="ARBA00022833"/>
    </source>
</evidence>
<dbReference type="Gene3D" id="1.10.287.690">
    <property type="entry name" value="Helix hairpin bin"/>
    <property type="match status" value="1"/>
</dbReference>
<dbReference type="Gene3D" id="1.10.132.60">
    <property type="entry name" value="DNA polymerase family B, C-terminal domain"/>
    <property type="match status" value="1"/>
</dbReference>
<dbReference type="InterPro" id="IPR023211">
    <property type="entry name" value="DNA_pol_palm_dom_sf"/>
</dbReference>
<evidence type="ECO:0000256" key="6">
    <source>
        <dbReference type="ARBA" id="ARBA00022723"/>
    </source>
</evidence>
<dbReference type="GO" id="GO:1902975">
    <property type="term" value="P:mitotic DNA replication initiation"/>
    <property type="evidence" value="ECO:0007669"/>
    <property type="project" value="InterPro"/>
</dbReference>
<dbReference type="GO" id="GO:0006273">
    <property type="term" value="P:lagging strand elongation"/>
    <property type="evidence" value="ECO:0007669"/>
    <property type="project" value="TreeGrafter"/>
</dbReference>
<keyword evidence="7" id="KW-0863">Zinc-finger</keyword>
<dbReference type="eggNOG" id="KOG0970">
    <property type="taxonomic scope" value="Eukaryota"/>
</dbReference>
<dbReference type="InterPro" id="IPR045846">
    <property type="entry name" value="POLBc_alpha"/>
</dbReference>
<keyword evidence="18" id="KW-1185">Reference proteome</keyword>
<keyword evidence="8" id="KW-0862">Zinc</keyword>
<dbReference type="SUPFAM" id="SSF56672">
    <property type="entry name" value="DNA/RNA polymerases"/>
    <property type="match status" value="1"/>
</dbReference>
<dbReference type="InterPro" id="IPR043502">
    <property type="entry name" value="DNA/RNA_pol_sf"/>
</dbReference>
<dbReference type="InterPro" id="IPR012337">
    <property type="entry name" value="RNaseH-like_sf"/>
</dbReference>
<keyword evidence="4 12" id="KW-0548">Nucleotidyltransferase</keyword>
<feature type="domain" description="DNA polymerase alpha catalytic subunit N-terminal" evidence="16">
    <location>
        <begin position="13"/>
        <end position="75"/>
    </location>
</feature>
<dbReference type="PROSITE" id="PS00116">
    <property type="entry name" value="DNA_POLYMERASE_B"/>
    <property type="match status" value="1"/>
</dbReference>
<dbReference type="STRING" id="441375.B6AK28"/>
<protein>
    <recommendedName>
        <fullName evidence="12">DNA polymerase</fullName>
        <ecNumber evidence="12">2.7.7.7</ecNumber>
    </recommendedName>
</protein>
<comment type="subcellular location">
    <subcellularLocation>
        <location evidence="1">Nucleus</location>
    </subcellularLocation>
</comment>
<dbReference type="InterPro" id="IPR006134">
    <property type="entry name" value="DNA-dir_DNA_pol_B_multi_dom"/>
</dbReference>
<dbReference type="OrthoDB" id="6755010at2759"/>
<name>B6AK28_CRYMR</name>
<dbReference type="GO" id="GO:0008270">
    <property type="term" value="F:zinc ion binding"/>
    <property type="evidence" value="ECO:0007669"/>
    <property type="project" value="UniProtKB-KW"/>
</dbReference>
<dbReference type="CDD" id="cd05532">
    <property type="entry name" value="POLBc_alpha"/>
    <property type="match status" value="1"/>
</dbReference>
<gene>
    <name evidence="17" type="ORF">CMU_030670</name>
</gene>
<dbReference type="Pfam" id="PF12254">
    <property type="entry name" value="DNA_pol_alpha_N"/>
    <property type="match status" value="1"/>
</dbReference>
<dbReference type="GO" id="GO:0003682">
    <property type="term" value="F:chromatin binding"/>
    <property type="evidence" value="ECO:0007669"/>
    <property type="project" value="TreeGrafter"/>
</dbReference>
<keyword evidence="10 12" id="KW-0238">DNA-binding</keyword>
<evidence type="ECO:0000313" key="17">
    <source>
        <dbReference type="EMBL" id="EEA08569.1"/>
    </source>
</evidence>
<keyword evidence="11" id="KW-0539">Nucleus</keyword>
<dbReference type="SUPFAM" id="SSF53098">
    <property type="entry name" value="Ribonuclease H-like"/>
    <property type="match status" value="1"/>
</dbReference>
<dbReference type="Pfam" id="PF03104">
    <property type="entry name" value="DNA_pol_B_exo1"/>
    <property type="match status" value="1"/>
</dbReference>
<evidence type="ECO:0000256" key="2">
    <source>
        <dbReference type="ARBA" id="ARBA00005755"/>
    </source>
</evidence>
<dbReference type="InterPro" id="IPR006133">
    <property type="entry name" value="DNA-dir_DNA_pol_B_exonuc"/>
</dbReference>